<evidence type="ECO:0000313" key="2">
    <source>
        <dbReference type="Proteomes" id="UP001140091"/>
    </source>
</evidence>
<proteinExistence type="predicted"/>
<dbReference type="Proteomes" id="UP001140091">
    <property type="component" value="Unassembled WGS sequence"/>
</dbReference>
<gene>
    <name evidence="1" type="ORF">H1R20_g6777</name>
</gene>
<protein>
    <submittedName>
        <fullName evidence="1">Uncharacterized protein</fullName>
    </submittedName>
</protein>
<sequence length="129" mass="14719">MTKDFELADVDETLWELIETRFSDLAEDLGHINLSILGKIENRAVAIVQIARDIERHSVKMMSRTAVVKKPWKRKSIDTDTPYIAALHEGIMTLQKSFKGADGTEYETVTRDFALAEASRRSLYAMEEQ</sequence>
<feature type="non-terminal residue" evidence="1">
    <location>
        <position position="1"/>
    </location>
</feature>
<accession>A0A9W8MFS4</accession>
<comment type="caution">
    <text evidence="1">The sequence shown here is derived from an EMBL/GenBank/DDBJ whole genome shotgun (WGS) entry which is preliminary data.</text>
</comment>
<organism evidence="1 2">
    <name type="scientific">Candolleomyces eurysporus</name>
    <dbReference type="NCBI Taxonomy" id="2828524"/>
    <lineage>
        <taxon>Eukaryota</taxon>
        <taxon>Fungi</taxon>
        <taxon>Dikarya</taxon>
        <taxon>Basidiomycota</taxon>
        <taxon>Agaricomycotina</taxon>
        <taxon>Agaricomycetes</taxon>
        <taxon>Agaricomycetidae</taxon>
        <taxon>Agaricales</taxon>
        <taxon>Agaricineae</taxon>
        <taxon>Psathyrellaceae</taxon>
        <taxon>Candolleomyces</taxon>
    </lineage>
</organism>
<dbReference type="AlphaFoldDB" id="A0A9W8MFS4"/>
<evidence type="ECO:0000313" key="1">
    <source>
        <dbReference type="EMBL" id="KAJ2930335.1"/>
    </source>
</evidence>
<dbReference type="EMBL" id="JANBPK010000845">
    <property type="protein sequence ID" value="KAJ2930335.1"/>
    <property type="molecule type" value="Genomic_DNA"/>
</dbReference>
<keyword evidence="2" id="KW-1185">Reference proteome</keyword>
<reference evidence="1" key="1">
    <citation type="submission" date="2022-06" db="EMBL/GenBank/DDBJ databases">
        <title>Genome Sequence of Candolleomyces eurysporus.</title>
        <authorList>
            <person name="Buettner E."/>
        </authorList>
    </citation>
    <scope>NUCLEOTIDE SEQUENCE</scope>
    <source>
        <strain evidence="1">VTCC 930004</strain>
    </source>
</reference>
<name>A0A9W8MFS4_9AGAR</name>